<dbReference type="Proteomes" id="UP000823941">
    <property type="component" value="Chromosome 1"/>
</dbReference>
<comment type="caution">
    <text evidence="2">The sequence shown here is derived from an EMBL/GenBank/DDBJ whole genome shotgun (WGS) entry which is preliminary data.</text>
</comment>
<gene>
    <name evidence="2" type="ORF">JYU34_000648</name>
</gene>
<proteinExistence type="predicted"/>
<evidence type="ECO:0000313" key="2">
    <source>
        <dbReference type="EMBL" id="KAG7313509.1"/>
    </source>
</evidence>
<name>A0ABQ7R876_PLUXY</name>
<protein>
    <submittedName>
        <fullName evidence="2">Uncharacterized protein</fullName>
    </submittedName>
</protein>
<evidence type="ECO:0000313" key="3">
    <source>
        <dbReference type="Proteomes" id="UP000823941"/>
    </source>
</evidence>
<keyword evidence="3" id="KW-1185">Reference proteome</keyword>
<dbReference type="EMBL" id="JAHIBW010000001">
    <property type="protein sequence ID" value="KAG7313509.1"/>
    <property type="molecule type" value="Genomic_DNA"/>
</dbReference>
<feature type="region of interest" description="Disordered" evidence="1">
    <location>
        <begin position="223"/>
        <end position="274"/>
    </location>
</feature>
<reference evidence="2 3" key="1">
    <citation type="submission" date="2021-06" db="EMBL/GenBank/DDBJ databases">
        <title>A haploid diamondback moth (Plutella xylostella L.) genome assembly resolves 31 chromosomes and identifies a diamide resistance mutation.</title>
        <authorList>
            <person name="Ward C.M."/>
            <person name="Perry K.D."/>
            <person name="Baker G."/>
            <person name="Powis K."/>
            <person name="Heckel D.G."/>
            <person name="Baxter S.W."/>
        </authorList>
    </citation>
    <scope>NUCLEOTIDE SEQUENCE [LARGE SCALE GENOMIC DNA]</scope>
    <source>
        <strain evidence="2 3">LV</strain>
        <tissue evidence="2">Single pupa</tissue>
    </source>
</reference>
<sequence>MMTSQALHETQMTLERTMAARMEDFERRLGSISTSSKKLDLEELTRDYISFKESVLPMLRLLQEQILSVATQVDEMDCQTRRNALLFTGIKEEDNDDPSALICDTVVSLMGISEFNRSSMVQCVRLGARRPDATRPILVRLASLATKSQLWNSKTKLKATPVVVGEFLTKPRQRIFMRARRHFGVSSCWTRSGAVMVKLSDDSRVKVVTEAALDELCKKHPAVTPKAKETVKGPPAKLVGSQGKVTPPKGRAGGATAPATRSKTAGSTASREKR</sequence>
<accession>A0ABQ7R876</accession>
<feature type="compositionally biased region" description="Low complexity" evidence="1">
    <location>
        <begin position="246"/>
        <end position="261"/>
    </location>
</feature>
<organism evidence="2 3">
    <name type="scientific">Plutella xylostella</name>
    <name type="common">Diamondback moth</name>
    <name type="synonym">Plutella maculipennis</name>
    <dbReference type="NCBI Taxonomy" id="51655"/>
    <lineage>
        <taxon>Eukaryota</taxon>
        <taxon>Metazoa</taxon>
        <taxon>Ecdysozoa</taxon>
        <taxon>Arthropoda</taxon>
        <taxon>Hexapoda</taxon>
        <taxon>Insecta</taxon>
        <taxon>Pterygota</taxon>
        <taxon>Neoptera</taxon>
        <taxon>Endopterygota</taxon>
        <taxon>Lepidoptera</taxon>
        <taxon>Glossata</taxon>
        <taxon>Ditrysia</taxon>
        <taxon>Yponomeutoidea</taxon>
        <taxon>Plutellidae</taxon>
        <taxon>Plutella</taxon>
    </lineage>
</organism>
<evidence type="ECO:0000256" key="1">
    <source>
        <dbReference type="SAM" id="MobiDB-lite"/>
    </source>
</evidence>
<feature type="compositionally biased region" description="Polar residues" evidence="1">
    <location>
        <begin position="262"/>
        <end position="274"/>
    </location>
</feature>